<accession>A0AAV7TQX6</accession>
<dbReference type="Proteomes" id="UP001066276">
    <property type="component" value="Chromosome 3_2"/>
</dbReference>
<evidence type="ECO:0000256" key="1">
    <source>
        <dbReference type="SAM" id="MobiDB-lite"/>
    </source>
</evidence>
<evidence type="ECO:0000313" key="3">
    <source>
        <dbReference type="Proteomes" id="UP001066276"/>
    </source>
</evidence>
<dbReference type="AlphaFoldDB" id="A0AAV7TQX6"/>
<reference evidence="2" key="1">
    <citation type="journal article" date="2022" name="bioRxiv">
        <title>Sequencing and chromosome-scale assembly of the giantPleurodeles waltlgenome.</title>
        <authorList>
            <person name="Brown T."/>
            <person name="Elewa A."/>
            <person name="Iarovenko S."/>
            <person name="Subramanian E."/>
            <person name="Araus A.J."/>
            <person name="Petzold A."/>
            <person name="Susuki M."/>
            <person name="Suzuki K.-i.T."/>
            <person name="Hayashi T."/>
            <person name="Toyoda A."/>
            <person name="Oliveira C."/>
            <person name="Osipova E."/>
            <person name="Leigh N.D."/>
            <person name="Simon A."/>
            <person name="Yun M.H."/>
        </authorList>
    </citation>
    <scope>NUCLEOTIDE SEQUENCE</scope>
    <source>
        <strain evidence="2">20211129_DDA</strain>
        <tissue evidence="2">Liver</tissue>
    </source>
</reference>
<proteinExistence type="predicted"/>
<organism evidence="2 3">
    <name type="scientific">Pleurodeles waltl</name>
    <name type="common">Iberian ribbed newt</name>
    <dbReference type="NCBI Taxonomy" id="8319"/>
    <lineage>
        <taxon>Eukaryota</taxon>
        <taxon>Metazoa</taxon>
        <taxon>Chordata</taxon>
        <taxon>Craniata</taxon>
        <taxon>Vertebrata</taxon>
        <taxon>Euteleostomi</taxon>
        <taxon>Amphibia</taxon>
        <taxon>Batrachia</taxon>
        <taxon>Caudata</taxon>
        <taxon>Salamandroidea</taxon>
        <taxon>Salamandridae</taxon>
        <taxon>Pleurodelinae</taxon>
        <taxon>Pleurodeles</taxon>
    </lineage>
</organism>
<dbReference type="EMBL" id="JANPWB010000006">
    <property type="protein sequence ID" value="KAJ1178118.1"/>
    <property type="molecule type" value="Genomic_DNA"/>
</dbReference>
<feature type="region of interest" description="Disordered" evidence="1">
    <location>
        <begin position="138"/>
        <end position="169"/>
    </location>
</feature>
<evidence type="ECO:0000313" key="2">
    <source>
        <dbReference type="EMBL" id="KAJ1178118.1"/>
    </source>
</evidence>
<keyword evidence="3" id="KW-1185">Reference proteome</keyword>
<comment type="caution">
    <text evidence="2">The sequence shown here is derived from an EMBL/GenBank/DDBJ whole genome shotgun (WGS) entry which is preliminary data.</text>
</comment>
<gene>
    <name evidence="2" type="ORF">NDU88_003365</name>
</gene>
<protein>
    <submittedName>
        <fullName evidence="2">Uncharacterized protein</fullName>
    </submittedName>
</protein>
<sequence length="190" mass="21185">MIPVRPSLKRPRRTLDPRNLCLMMTLLAMTGHSLGRTVPQLSALFWEGCSVAPVTERECVHYHLSIVERSVVDATPPPFVLWCDPWVTCKRLINGVRTMGVVRGNSVIDEPRPLCRSPEPQLRSGVIIKHCTASYDTTHSRTHAGAPGPEYCAKEGGREAQGPSAPRGLQGPLLHPWRMVICRDRDKSIY</sequence>
<name>A0AAV7TQX6_PLEWA</name>